<keyword evidence="1" id="KW-0175">Coiled coil</keyword>
<evidence type="ECO:0000313" key="5">
    <source>
        <dbReference type="Proteomes" id="UP000253744"/>
    </source>
</evidence>
<evidence type="ECO:0000256" key="1">
    <source>
        <dbReference type="SAM" id="Coils"/>
    </source>
</evidence>
<evidence type="ECO:0000313" key="2">
    <source>
        <dbReference type="EMBL" id="AXG98814.1"/>
    </source>
</evidence>
<dbReference type="EMBL" id="CP031158">
    <property type="protein sequence ID" value="AXG98814.1"/>
    <property type="molecule type" value="Genomic_DNA"/>
</dbReference>
<feature type="coiled-coil region" evidence="1">
    <location>
        <begin position="297"/>
        <end position="387"/>
    </location>
</feature>
<reference evidence="6" key="4">
    <citation type="journal article" date="2019" name="Int. J. Syst. Evol. Microbiol.">
        <title>The Global Catalogue of Microorganisms (GCM) 10K type strain sequencing project: providing services to taxonomists for standard genome sequencing and annotation.</title>
        <authorList>
            <consortium name="The Broad Institute Genomics Platform"/>
            <consortium name="The Broad Institute Genome Sequencing Center for Infectious Disease"/>
            <person name="Wu L."/>
            <person name="Ma J."/>
        </authorList>
    </citation>
    <scope>NUCLEOTIDE SEQUENCE [LARGE SCALE GENOMIC DNA]</scope>
    <source>
        <strain evidence="6">CGMCC 1.8884</strain>
    </source>
</reference>
<organism evidence="2 5">
    <name type="scientific">Deinococcus wulumuqiensis</name>
    <dbReference type="NCBI Taxonomy" id="980427"/>
    <lineage>
        <taxon>Bacteria</taxon>
        <taxon>Thermotogati</taxon>
        <taxon>Deinococcota</taxon>
        <taxon>Deinococci</taxon>
        <taxon>Deinococcales</taxon>
        <taxon>Deinococcaceae</taxon>
        <taxon>Deinococcus</taxon>
    </lineage>
</organism>
<dbReference type="KEGG" id="dwu:DVJ83_06145"/>
<protein>
    <recommendedName>
        <fullName evidence="7">TolC family protein</fullName>
    </recommendedName>
</protein>
<dbReference type="RefSeq" id="WP_017871965.1">
    <property type="nucleotide sequence ID" value="NZ_BMLZ01000083.1"/>
</dbReference>
<name>A0A345IGJ2_9DEIO</name>
<sequence length="398" mass="44663">MPVPASPASQDPYRDWLKSRLGREFGVREAEQFIQAAVQRRGWQAVRVLGPRDVVAVLQDVYQKMRDENGENRADRWLQEASTDLARLAETVPVPVTPAEDVLQKPAPRPVAWGRRAHDLPLMLARVHHEIATRSLASIRTDAELSQLERLRRAAEWDVQATQAEVRRWETEDMLAQLRSQHARVEVTDQVASARAQVELLELTVRELAALTGERSAPAKLAHNRLMLTQTRSFLDAFAPLVDEREADQPLTRLDIDLRHARYSLGVPLHPNVLRARYGLNYALWQAGELGERALPVQEAQRVLAQAEQEAAAQLRSTIEAARGHQAALAQLAAHVEELEERALKLSRLGGEALSLARVRLEWRQARAAARIQANRLEEAVQLLEALVSDSAETSNLN</sequence>
<evidence type="ECO:0000313" key="4">
    <source>
        <dbReference type="EMBL" id="GGI92454.1"/>
    </source>
</evidence>
<dbReference type="EMBL" id="BMLZ01000083">
    <property type="protein sequence ID" value="GGI68856.1"/>
    <property type="molecule type" value="Genomic_DNA"/>
</dbReference>
<keyword evidence="6" id="KW-1185">Reference proteome</keyword>
<dbReference type="Proteomes" id="UP000253744">
    <property type="component" value="Chromosome"/>
</dbReference>
<dbReference type="Proteomes" id="UP000652720">
    <property type="component" value="Unassembled WGS sequence"/>
</dbReference>
<evidence type="ECO:0000313" key="3">
    <source>
        <dbReference type="EMBL" id="GGI68856.1"/>
    </source>
</evidence>
<proteinExistence type="predicted"/>
<dbReference type="EMBL" id="BMMA01000044">
    <property type="protein sequence ID" value="GGI92454.1"/>
    <property type="molecule type" value="Genomic_DNA"/>
</dbReference>
<reference evidence="3" key="1">
    <citation type="journal article" date="2014" name="Int. J. Syst. Evol. Microbiol.">
        <title>Complete genome of a new Firmicutes species belonging to the dominant human colonic microbiota ('Ruminococcus bicirculans') reveals two chromosomes and a selective capacity to utilize plant glucans.</title>
        <authorList>
            <consortium name="NISC Comparative Sequencing Program"/>
            <person name="Wegmann U."/>
            <person name="Louis P."/>
            <person name="Goesmann A."/>
            <person name="Henrissat B."/>
            <person name="Duncan S.H."/>
            <person name="Flint H.J."/>
        </authorList>
    </citation>
    <scope>NUCLEOTIDE SEQUENCE</scope>
    <source>
        <strain evidence="3">CGMCC 1.8884</strain>
    </source>
</reference>
<evidence type="ECO:0000313" key="6">
    <source>
        <dbReference type="Proteomes" id="UP000630135"/>
    </source>
</evidence>
<evidence type="ECO:0008006" key="7">
    <source>
        <dbReference type="Google" id="ProtNLM"/>
    </source>
</evidence>
<dbReference type="GeneID" id="59164970"/>
<accession>A0A345IGJ2</accession>
<dbReference type="AlphaFoldDB" id="A0A345IGJ2"/>
<reference evidence="4" key="2">
    <citation type="journal article" date="2014" name="Int. J. Syst. Evol. Microbiol.">
        <title>Complete genome sequence of Corynebacterium casei LMG S-19264T (=DSM 44701T), isolated from a smear-ripened cheese.</title>
        <authorList>
            <consortium name="US DOE Joint Genome Institute (JGI-PGF)"/>
            <person name="Walter F."/>
            <person name="Albersmeier A."/>
            <person name="Kalinowski J."/>
            <person name="Ruckert C."/>
        </authorList>
    </citation>
    <scope>NUCLEOTIDE SEQUENCE</scope>
    <source>
        <strain evidence="4">CGMCC 1.8885</strain>
    </source>
</reference>
<feature type="coiled-coil region" evidence="1">
    <location>
        <begin position="145"/>
        <end position="211"/>
    </location>
</feature>
<gene>
    <name evidence="2" type="ORF">DVJ83_06145</name>
    <name evidence="3" type="ORF">GCM10008021_31320</name>
    <name evidence="4" type="ORF">GCM10010914_28770</name>
</gene>
<dbReference type="Proteomes" id="UP000630135">
    <property type="component" value="Unassembled WGS sequence"/>
</dbReference>
<reference evidence="3" key="5">
    <citation type="submission" date="2024-05" db="EMBL/GenBank/DDBJ databases">
        <authorList>
            <person name="Sun Q."/>
            <person name="Zhou Y."/>
        </authorList>
    </citation>
    <scope>NUCLEOTIDE SEQUENCE</scope>
    <source>
        <strain evidence="3">CGMCC 1.8884</strain>
        <strain evidence="4">CGMCC 1.8885</strain>
    </source>
</reference>
<reference evidence="2 5" key="3">
    <citation type="submission" date="2018-07" db="EMBL/GenBank/DDBJ databases">
        <title>Complete Genome and Methylome Analysis of Deinococcus wulumuqiensis NEB 479.</title>
        <authorList>
            <person name="Fomenkov A."/>
            <person name="Luyten Y."/>
            <person name="Vincze T."/>
            <person name="Anton B.P."/>
            <person name="Clark T."/>
            <person name="Roberts R.J."/>
            <person name="Morgan R.D."/>
        </authorList>
    </citation>
    <scope>NUCLEOTIDE SEQUENCE [LARGE SCALE GENOMIC DNA]</scope>
    <source>
        <strain evidence="2 5">NEB 479</strain>
    </source>
</reference>